<dbReference type="GO" id="GO:0005886">
    <property type="term" value="C:plasma membrane"/>
    <property type="evidence" value="ECO:0007669"/>
    <property type="project" value="UniProtKB-SubCell"/>
</dbReference>
<feature type="transmembrane region" description="Helical" evidence="6">
    <location>
        <begin position="243"/>
        <end position="261"/>
    </location>
</feature>
<evidence type="ECO:0000256" key="2">
    <source>
        <dbReference type="ARBA" id="ARBA00022475"/>
    </source>
</evidence>
<proteinExistence type="predicted"/>
<dbReference type="InterPro" id="IPR051258">
    <property type="entry name" value="Diverse_Substrate_Transporter"/>
</dbReference>
<feature type="domain" description="EamA" evidence="7">
    <location>
        <begin position="176"/>
        <end position="310"/>
    </location>
</feature>
<feature type="domain" description="EamA" evidence="7">
    <location>
        <begin position="30"/>
        <end position="161"/>
    </location>
</feature>
<feature type="transmembrane region" description="Helical" evidence="6">
    <location>
        <begin position="268"/>
        <end position="288"/>
    </location>
</feature>
<comment type="subcellular location">
    <subcellularLocation>
        <location evidence="1">Cell membrane</location>
        <topology evidence="1">Multi-pass membrane protein</topology>
    </subcellularLocation>
</comment>
<feature type="transmembrane region" description="Helical" evidence="6">
    <location>
        <begin position="29"/>
        <end position="47"/>
    </location>
</feature>
<dbReference type="Pfam" id="PF00892">
    <property type="entry name" value="EamA"/>
    <property type="match status" value="2"/>
</dbReference>
<evidence type="ECO:0000256" key="3">
    <source>
        <dbReference type="ARBA" id="ARBA00022692"/>
    </source>
</evidence>
<name>Q2SIE8_HAHCH</name>
<dbReference type="AlphaFoldDB" id="Q2SIE8"/>
<feature type="transmembrane region" description="Helical" evidence="6">
    <location>
        <begin position="59"/>
        <end position="79"/>
    </location>
</feature>
<dbReference type="STRING" id="349521.HCH_02798"/>
<dbReference type="HOGENOM" id="CLU_033863_3_1_6"/>
<dbReference type="EMBL" id="CP000155">
    <property type="protein sequence ID" value="ABC29576.1"/>
    <property type="molecule type" value="Genomic_DNA"/>
</dbReference>
<evidence type="ECO:0000259" key="7">
    <source>
        <dbReference type="Pfam" id="PF00892"/>
    </source>
</evidence>
<dbReference type="PANTHER" id="PTHR42920:SF5">
    <property type="entry name" value="EAMA DOMAIN-CONTAINING PROTEIN"/>
    <property type="match status" value="1"/>
</dbReference>
<protein>
    <submittedName>
        <fullName evidence="8">Permease of the drug/metabolite transporter (DMT) superfamily</fullName>
    </submittedName>
</protein>
<evidence type="ECO:0000256" key="4">
    <source>
        <dbReference type="ARBA" id="ARBA00022989"/>
    </source>
</evidence>
<keyword evidence="2" id="KW-1003">Cell membrane</keyword>
<evidence type="ECO:0000313" key="9">
    <source>
        <dbReference type="Proteomes" id="UP000000238"/>
    </source>
</evidence>
<keyword evidence="9" id="KW-1185">Reference proteome</keyword>
<sequence length="319" mass="33606">MSASASINAHSEASLTRVTPILSDSKQKLLGYGAACLTVLIWSSYFLSLKFGALSPLGIFDLALFRFCIPGLILTPLLIKRRHRILAAPKLYLLGVMLGAGLPFFLLSAAAMGWAPVADGSTLIPGAAPLFVTGMAVLIFKEPLSVWRRYGLLAVAVGASCFLYSSLSNPSGDLWRGHVLFLFCSAMWAVFTISVRQSGLKPLEAAAVVTTPNAALLLIWALWSQPELAWSSLPVMELTAQMLVQGIGVGLGAGFLYSFAISRLGAEITSAIGSMTPVCATLLAAVLLQESVEFASLLGLGLVTSGVICASGLLNREKA</sequence>
<keyword evidence="4 6" id="KW-1133">Transmembrane helix</keyword>
<dbReference type="Proteomes" id="UP000000238">
    <property type="component" value="Chromosome"/>
</dbReference>
<keyword evidence="3 6" id="KW-0812">Transmembrane</keyword>
<reference evidence="8 9" key="1">
    <citation type="journal article" date="2005" name="Nucleic Acids Res.">
        <title>Genomic blueprint of Hahella chejuensis, a marine microbe producing an algicidal agent.</title>
        <authorList>
            <person name="Jeong H."/>
            <person name="Yim J.H."/>
            <person name="Lee C."/>
            <person name="Choi S.-H."/>
            <person name="Park Y.K."/>
            <person name="Yoon S.H."/>
            <person name="Hur C.-G."/>
            <person name="Kang H.-Y."/>
            <person name="Kim D."/>
            <person name="Lee H.H."/>
            <person name="Park K.H."/>
            <person name="Park S.-H."/>
            <person name="Park H.-S."/>
            <person name="Lee H.K."/>
            <person name="Oh T.K."/>
            <person name="Kim J.F."/>
        </authorList>
    </citation>
    <scope>NUCLEOTIDE SEQUENCE [LARGE SCALE GENOMIC DNA]</scope>
    <source>
        <strain evidence="8 9">KCTC 2396</strain>
    </source>
</reference>
<dbReference type="eggNOG" id="COG0697">
    <property type="taxonomic scope" value="Bacteria"/>
</dbReference>
<dbReference type="SUPFAM" id="SSF103481">
    <property type="entry name" value="Multidrug resistance efflux transporter EmrE"/>
    <property type="match status" value="2"/>
</dbReference>
<gene>
    <name evidence="8" type="ordered locus">HCH_02798</name>
</gene>
<feature type="transmembrane region" description="Helical" evidence="6">
    <location>
        <begin position="205"/>
        <end position="223"/>
    </location>
</feature>
<accession>Q2SIE8</accession>
<dbReference type="InterPro" id="IPR037185">
    <property type="entry name" value="EmrE-like"/>
</dbReference>
<organism evidence="8 9">
    <name type="scientific">Hahella chejuensis (strain KCTC 2396)</name>
    <dbReference type="NCBI Taxonomy" id="349521"/>
    <lineage>
        <taxon>Bacteria</taxon>
        <taxon>Pseudomonadati</taxon>
        <taxon>Pseudomonadota</taxon>
        <taxon>Gammaproteobacteria</taxon>
        <taxon>Oceanospirillales</taxon>
        <taxon>Hahellaceae</taxon>
        <taxon>Hahella</taxon>
    </lineage>
</organism>
<feature type="transmembrane region" description="Helical" evidence="6">
    <location>
        <begin position="152"/>
        <end position="168"/>
    </location>
</feature>
<feature type="transmembrane region" description="Helical" evidence="6">
    <location>
        <begin position="174"/>
        <end position="193"/>
    </location>
</feature>
<keyword evidence="5 6" id="KW-0472">Membrane</keyword>
<dbReference type="RefSeq" id="WP_011396645.1">
    <property type="nucleotide sequence ID" value="NC_007645.1"/>
</dbReference>
<evidence type="ECO:0000256" key="5">
    <source>
        <dbReference type="ARBA" id="ARBA00023136"/>
    </source>
</evidence>
<feature type="transmembrane region" description="Helical" evidence="6">
    <location>
        <begin position="91"/>
        <end position="115"/>
    </location>
</feature>
<dbReference type="KEGG" id="hch:HCH_02798"/>
<evidence type="ECO:0000256" key="1">
    <source>
        <dbReference type="ARBA" id="ARBA00004651"/>
    </source>
</evidence>
<dbReference type="OrthoDB" id="8162550at2"/>
<feature type="transmembrane region" description="Helical" evidence="6">
    <location>
        <begin position="121"/>
        <end position="140"/>
    </location>
</feature>
<evidence type="ECO:0000313" key="8">
    <source>
        <dbReference type="EMBL" id="ABC29576.1"/>
    </source>
</evidence>
<feature type="transmembrane region" description="Helical" evidence="6">
    <location>
        <begin position="294"/>
        <end position="314"/>
    </location>
</feature>
<evidence type="ECO:0000256" key="6">
    <source>
        <dbReference type="SAM" id="Phobius"/>
    </source>
</evidence>
<dbReference type="PANTHER" id="PTHR42920">
    <property type="entry name" value="OS03G0707200 PROTEIN-RELATED"/>
    <property type="match status" value="1"/>
</dbReference>
<dbReference type="InterPro" id="IPR000620">
    <property type="entry name" value="EamA_dom"/>
</dbReference>